<dbReference type="EMBL" id="MZ292981">
    <property type="protein sequence ID" value="QWS70835.1"/>
    <property type="molecule type" value="Genomic_DNA"/>
</dbReference>
<accession>A1YJB7</accession>
<sequence>MASKRKITEIKDEAVVANVKQQRRDSVEGGEEEEDNQQLDIYNHNNALANIEDNPMEDDEVSHPDHDKMLCVFKVPTITRAMTWVDLLLYNLQAKNITVLRCEAAFNKLFDCLTFLEQGLCIDTHMDEFEPEISKEIIILKPKPPRVVYNVGKVVRGGSKPFFFFDYAKVKRCVGNFGEFLSISWSNQYIHNKAYGKVIIKYKDFDCDSMKLQDGAIVNLPGDDTPSKKTIIVRKFFDVFQHRNERVYMTGRLVKRINCDPFTIERFNKVFEFETDTKSSAEVDMLVGIQIDGFKQSKEEVEFETVNNKKVQERTYSLAIRPMIFIKIEEI</sequence>
<gene>
    <name evidence="4" type="primary">dbp</name>
</gene>
<dbReference type="EMBL" id="EU258200">
    <property type="protein sequence ID" value="ACA02684.1"/>
    <property type="molecule type" value="Genomic_DNA"/>
</dbReference>
<evidence type="ECO:0000313" key="5">
    <source>
        <dbReference type="Proteomes" id="UP000204663"/>
    </source>
</evidence>
<reference evidence="2" key="4">
    <citation type="submission" date="2009-09" db="EMBL/GenBank/DDBJ databases">
        <authorList>
            <person name="Harrison R.L."/>
            <person name="Puttler B."/>
            <person name="Popham H.J."/>
        </authorList>
    </citation>
    <scope>NUCLEOTIDE SEQUENCE</scope>
    <source>
        <strain evidence="2">3AP2</strain>
    </source>
</reference>
<organismHost>
    <name type="scientific">Lepidoptera</name>
    <name type="common">moths &amp; butterflies</name>
    <dbReference type="NCBI Taxonomy" id="7088"/>
</organismHost>
<name>A1YJB7_NPVSF</name>
<evidence type="ECO:0000313" key="2">
    <source>
        <dbReference type="EMBL" id="ABM45837.1"/>
    </source>
</evidence>
<evidence type="ECO:0000313" key="4">
    <source>
        <dbReference type="EMBL" id="QWS70835.1"/>
    </source>
</evidence>
<reference evidence="3" key="3">
    <citation type="journal article" date="2008" name="J. Gen. Virol.">
        <title>Analysis of the genome of Spodoptera frugiperda nucleopolyhedrovirus (SfMNPV-19) and of the high genomic heterogeneity in group II nucleopolyhedroviruses.</title>
        <authorList>
            <person name="Wolff J.L."/>
            <person name="Valicente F.H."/>
            <person name="Martins R."/>
            <person name="Oliveira J.V."/>
            <person name="Zanotto P.M."/>
        </authorList>
    </citation>
    <scope>NUCLEOTIDE SEQUENCE</scope>
    <source>
        <strain evidence="3">19</strain>
    </source>
</reference>
<feature type="region of interest" description="Disordered" evidence="1">
    <location>
        <begin position="20"/>
        <end position="39"/>
    </location>
</feature>
<dbReference type="EMBL" id="EF035042">
    <property type="protein sequence ID" value="ABM45837.1"/>
    <property type="molecule type" value="Genomic_DNA"/>
</dbReference>
<protein>
    <submittedName>
        <fullName evidence="3">DBP</fullName>
    </submittedName>
    <submittedName>
        <fullName evidence="2 4">DNA binding protein</fullName>
    </submittedName>
</protein>
<evidence type="ECO:0000256" key="1">
    <source>
        <dbReference type="SAM" id="MobiDB-lite"/>
    </source>
</evidence>
<keyword evidence="5" id="KW-1185">Reference proteome</keyword>
<dbReference type="Proteomes" id="UP000204663">
    <property type="component" value="Segment"/>
</dbReference>
<organism evidence="2 5">
    <name type="scientific">Spodoptera frugiperda nuclear polyhedrosis virus</name>
    <name type="common">SfNPV</name>
    <dbReference type="NCBI Taxonomy" id="10455"/>
    <lineage>
        <taxon>Viruses</taxon>
        <taxon>Viruses incertae sedis</taxon>
        <taxon>Naldaviricetes</taxon>
        <taxon>Lefavirales</taxon>
        <taxon>Baculoviridae</taxon>
        <taxon>Alphabaculovirus</taxon>
        <taxon>Alphabaculovirus spofrugiperdae</taxon>
    </lineage>
</organism>
<dbReference type="InterPro" id="IPR006871">
    <property type="entry name" value="ssDNA-bd_baculovirus"/>
</dbReference>
<dbReference type="RefSeq" id="YP_001036419.1">
    <property type="nucleotide sequence ID" value="NC_009011.2"/>
</dbReference>
<reference evidence="2 5" key="2">
    <citation type="journal article" date="2008" name="J. Gen. Virol.">
        <title>Genomic sequence analysis of a fast-killing isolate of Spodoptera frugiperda multiple nucleopolyhedrovirus.</title>
        <authorList>
            <person name="Harrison R.L."/>
            <person name="Puttler B."/>
            <person name="Popham H.J."/>
        </authorList>
    </citation>
    <scope>NUCLEOTIDE SEQUENCE [LARGE SCALE GENOMIC DNA]</scope>
    <source>
        <strain evidence="2">3AP2</strain>
    </source>
</reference>
<dbReference type="Pfam" id="PF04786">
    <property type="entry name" value="Baculo_DNA_bind"/>
    <property type="match status" value="1"/>
</dbReference>
<dbReference type="OrthoDB" id="23658at10239"/>
<evidence type="ECO:0000313" key="3">
    <source>
        <dbReference type="EMBL" id="ACA02684.1"/>
    </source>
</evidence>
<feature type="compositionally biased region" description="Acidic residues" evidence="1">
    <location>
        <begin position="28"/>
        <end position="37"/>
    </location>
</feature>
<reference evidence="3" key="1">
    <citation type="submission" date="2007-10" db="EMBL/GenBank/DDBJ databases">
        <authorList>
            <person name="Wolff J.L.C."/>
            <person name="Valicente F.H."/>
            <person name="Oliveira J.V.C."/>
            <person name="Zanotto P.M.A."/>
        </authorList>
    </citation>
    <scope>NUCLEOTIDE SEQUENCE</scope>
    <source>
        <strain evidence="3">19</strain>
    </source>
</reference>
<dbReference type="KEGG" id="vg:5176139"/>
<proteinExistence type="predicted"/>
<reference evidence="4" key="5">
    <citation type="submission" date="2021-05" db="EMBL/GenBank/DDBJ databases">
        <title>Genome sequence of the Spodoptera frugiperda multiple nucleopolyhedrovirus (SfMNPV) isolated from the fall armyworm, Spodoptera frugiperda, in Nigeria, Africa.</title>
        <authorList>
            <person name="Wennmann J.T."/>
            <person name="Tepa-Yotto G.T."/>
            <person name="Jehle J.A."/>
            <person name="Goergen G."/>
        </authorList>
    </citation>
    <scope>NUCLEOTIDE SEQUENCE</scope>
    <source>
        <strain evidence="4">KA1</strain>
    </source>
</reference>